<gene>
    <name evidence="2" type="ORF">NDU88_005536</name>
</gene>
<dbReference type="Proteomes" id="UP001066276">
    <property type="component" value="Chromosome 4_1"/>
</dbReference>
<dbReference type="AlphaFoldDB" id="A0AAV7TAS4"/>
<comment type="caution">
    <text evidence="2">The sequence shown here is derived from an EMBL/GenBank/DDBJ whole genome shotgun (WGS) entry which is preliminary data.</text>
</comment>
<evidence type="ECO:0000313" key="2">
    <source>
        <dbReference type="EMBL" id="KAJ1173710.1"/>
    </source>
</evidence>
<evidence type="ECO:0000313" key="3">
    <source>
        <dbReference type="Proteomes" id="UP001066276"/>
    </source>
</evidence>
<organism evidence="2 3">
    <name type="scientific">Pleurodeles waltl</name>
    <name type="common">Iberian ribbed newt</name>
    <dbReference type="NCBI Taxonomy" id="8319"/>
    <lineage>
        <taxon>Eukaryota</taxon>
        <taxon>Metazoa</taxon>
        <taxon>Chordata</taxon>
        <taxon>Craniata</taxon>
        <taxon>Vertebrata</taxon>
        <taxon>Euteleostomi</taxon>
        <taxon>Amphibia</taxon>
        <taxon>Batrachia</taxon>
        <taxon>Caudata</taxon>
        <taxon>Salamandroidea</taxon>
        <taxon>Salamandridae</taxon>
        <taxon>Pleurodelinae</taxon>
        <taxon>Pleurodeles</taxon>
    </lineage>
</organism>
<name>A0AAV7TAS4_PLEWA</name>
<proteinExistence type="predicted"/>
<accession>A0AAV7TAS4</accession>
<dbReference type="EMBL" id="JANPWB010000007">
    <property type="protein sequence ID" value="KAJ1173710.1"/>
    <property type="molecule type" value="Genomic_DNA"/>
</dbReference>
<sequence length="127" mass="13438">MAQGSHPGIIVGPSSEHPRQLVTHSSGAVSQAARKVQAGSSGYGTVPPAHLRVTPRVVYEMPRGVANKSGVSTGVKGSAGGKEVLQKTMVGKGFAHVSWVEGMELDYNNDIPEECESIEVESEIDYY</sequence>
<reference evidence="2" key="1">
    <citation type="journal article" date="2022" name="bioRxiv">
        <title>Sequencing and chromosome-scale assembly of the giantPleurodeles waltlgenome.</title>
        <authorList>
            <person name="Brown T."/>
            <person name="Elewa A."/>
            <person name="Iarovenko S."/>
            <person name="Subramanian E."/>
            <person name="Araus A.J."/>
            <person name="Petzold A."/>
            <person name="Susuki M."/>
            <person name="Suzuki K.-i.T."/>
            <person name="Hayashi T."/>
            <person name="Toyoda A."/>
            <person name="Oliveira C."/>
            <person name="Osipova E."/>
            <person name="Leigh N.D."/>
            <person name="Simon A."/>
            <person name="Yun M.H."/>
        </authorList>
    </citation>
    <scope>NUCLEOTIDE SEQUENCE</scope>
    <source>
        <strain evidence="2">20211129_DDA</strain>
        <tissue evidence="2">Liver</tissue>
    </source>
</reference>
<feature type="region of interest" description="Disordered" evidence="1">
    <location>
        <begin position="1"/>
        <end position="28"/>
    </location>
</feature>
<evidence type="ECO:0000256" key="1">
    <source>
        <dbReference type="SAM" id="MobiDB-lite"/>
    </source>
</evidence>
<keyword evidence="3" id="KW-1185">Reference proteome</keyword>
<protein>
    <submittedName>
        <fullName evidence="2">Uncharacterized protein</fullName>
    </submittedName>
</protein>